<dbReference type="RefSeq" id="WP_329399700.1">
    <property type="nucleotide sequence ID" value="NZ_CP109019.1"/>
</dbReference>
<organism evidence="2 3">
    <name type="scientific">Streptomyces melanogenes</name>
    <dbReference type="NCBI Taxonomy" id="67326"/>
    <lineage>
        <taxon>Bacteria</taxon>
        <taxon>Bacillati</taxon>
        <taxon>Actinomycetota</taxon>
        <taxon>Actinomycetes</taxon>
        <taxon>Kitasatosporales</taxon>
        <taxon>Streptomycetaceae</taxon>
        <taxon>Streptomyces</taxon>
    </lineage>
</organism>
<feature type="region of interest" description="Disordered" evidence="1">
    <location>
        <begin position="1"/>
        <end position="20"/>
    </location>
</feature>
<evidence type="ECO:0000313" key="2">
    <source>
        <dbReference type="EMBL" id="WUT83793.1"/>
    </source>
</evidence>
<dbReference type="PANTHER" id="PTHR41775">
    <property type="entry name" value="SECRETED PROTEIN-RELATED"/>
    <property type="match status" value="1"/>
</dbReference>
<dbReference type="PANTHER" id="PTHR41775:SF1">
    <property type="entry name" value="PEPTIDASE M6-LIKE DOMAIN-CONTAINING PROTEIN"/>
    <property type="match status" value="1"/>
</dbReference>
<dbReference type="SUPFAM" id="SSF55486">
    <property type="entry name" value="Metalloproteases ('zincins'), catalytic domain"/>
    <property type="match status" value="1"/>
</dbReference>
<dbReference type="InterPro" id="IPR008757">
    <property type="entry name" value="Peptidase_M6-like_domain"/>
</dbReference>
<evidence type="ECO:0000313" key="3">
    <source>
        <dbReference type="Proteomes" id="UP001432060"/>
    </source>
</evidence>
<keyword evidence="3" id="KW-1185">Reference proteome</keyword>
<keyword evidence="2" id="KW-0482">Metalloprotease</keyword>
<dbReference type="PROSITE" id="PS51318">
    <property type="entry name" value="TAT"/>
    <property type="match status" value="1"/>
</dbReference>
<dbReference type="EMBL" id="CP109019">
    <property type="protein sequence ID" value="WUT83793.1"/>
    <property type="molecule type" value="Genomic_DNA"/>
</dbReference>
<dbReference type="NCBIfam" id="TIGR03296">
    <property type="entry name" value="M6dom_TIGR03296"/>
    <property type="match status" value="1"/>
</dbReference>
<evidence type="ECO:0000256" key="1">
    <source>
        <dbReference type="SAM" id="MobiDB-lite"/>
    </source>
</evidence>
<reference evidence="2" key="1">
    <citation type="submission" date="2022-10" db="EMBL/GenBank/DDBJ databases">
        <title>The complete genomes of actinobacterial strains from the NBC collection.</title>
        <authorList>
            <person name="Joergensen T.S."/>
            <person name="Alvarez Arevalo M."/>
            <person name="Sterndorff E.B."/>
            <person name="Faurdal D."/>
            <person name="Vuksanovic O."/>
            <person name="Mourched A.-S."/>
            <person name="Charusanti P."/>
            <person name="Shaw S."/>
            <person name="Blin K."/>
            <person name="Weber T."/>
        </authorList>
    </citation>
    <scope>NUCLEOTIDE SEQUENCE</scope>
    <source>
        <strain evidence="2">NBC_00668</strain>
    </source>
</reference>
<keyword evidence="2" id="KW-0378">Hydrolase</keyword>
<name>A0ABZ1XJW3_9ACTN</name>
<accession>A0ABZ1XJW3</accession>
<dbReference type="InterPro" id="IPR006311">
    <property type="entry name" value="TAT_signal"/>
</dbReference>
<protein>
    <submittedName>
        <fullName evidence="2">M6 family metalloprotease domain-containing protein</fullName>
    </submittedName>
</protein>
<proteinExistence type="predicted"/>
<keyword evidence="2" id="KW-0645">Protease</keyword>
<gene>
    <name evidence="2" type="ORF">OG515_17125</name>
</gene>
<sequence>MEESGRPRRRISGGPRDPRRRRTLAGAALAAVVLASMTSGSTTLAPPFRASAGPVATGSETALGPCRITATLGVQMSEGLPTPPGYAHSTGTVRALTLMVDFPDAQGTESALSRYAEFFPQTTEWFRTASYGRLDYRPDIPLPQWLRMPQAFSAYGIERGSPYEPGYRRLVKDIVAAADPKVNFAAYDLVNILMSPNAGPSALDTVLSVTFSGNEDAPLADGVPLSNTSFVYSRQDDGSGSYRETGYRVLPHENGHVFGLPDLYTPEGGGAVGHWDIMSEDWGANNDMLGWHKWKLGWLDNAQVGCAAASAGVSEYVLSPLSAPGAGGRKLVFVPLSDESGYALEVRSRTGNDEAVCKPGVLVYRVSTDVDTGRGPITVADSAKDSGGCTRRPNVHAELSDAPFAAGETFTDRERGVRVSVLGVDEVGNYRVRVARG</sequence>
<dbReference type="Proteomes" id="UP001432060">
    <property type="component" value="Chromosome"/>
</dbReference>
<dbReference type="GO" id="GO:0008237">
    <property type="term" value="F:metallopeptidase activity"/>
    <property type="evidence" value="ECO:0007669"/>
    <property type="project" value="UniProtKB-KW"/>
</dbReference>